<gene>
    <name evidence="3" type="ORF">K4A83_05450</name>
</gene>
<name>A0ABT3L2H6_9CYAN</name>
<dbReference type="EMBL" id="JAIHOM010000019">
    <property type="protein sequence ID" value="MCW6035718.1"/>
    <property type="molecule type" value="Genomic_DNA"/>
</dbReference>
<sequence>MNPSHLLRLNQRLLAGTAILGIGAIVTGALSNPVFALGTNVTYGLIVNNLGTLADKLRNSGSILRNEDIAKAAGRAVAKTLEEQVSPHYRDIQGSLDDFATKIEEYWVQWAEETQDLALFGRLQEDQLHQVFAQAPENFGNYQVLPLEEWREVVTWLFQQGCKQGVLLDTLDSYQDVIEELTGELAANFNKHLRQVLKDDANNGGKAFVGMLFDLHGATLAKIDEIQEYLPQLATREDVCRALQQLETGVRDELVQIRELLQQYLEPNQARLPIPQDCAAFIEERTQDFVGRRFVFQAIQDFLRDNPKGYFVIEADPGVGKSAIMARLVQLFKGGCLTHFNIQSDGINTPEKFLRNICTQLVNSFNLNNGRLPEHATEDSNVLGHLLAEAAKKLGLGKKLVVVVDALDEVDSSRQTPRTNLLYLPDALPNQVYFIMSKRPQPLDLPLSDYLFHFDLMQYPAKSAEDARHYAEKRYGRSPQIQDWVTARQLTSEQFLTNLVARSENNFMYLRYVLSDIEKGLYESESLESLPQGLRPYYRRHWRCMGMLADPFPIDKVRTIYVLALVREAVSRRLLAELTELAEYQLRPILREWEQFLRLQSVAGDTRYTIYHASFSDFLREEAEESGVNLEDIKRRIADNFSKGAPL</sequence>
<dbReference type="RefSeq" id="WP_265263433.1">
    <property type="nucleotide sequence ID" value="NZ_JAIHOM010000019.1"/>
</dbReference>
<dbReference type="Proteomes" id="UP001526426">
    <property type="component" value="Unassembled WGS sequence"/>
</dbReference>
<dbReference type="InterPro" id="IPR027417">
    <property type="entry name" value="P-loop_NTPase"/>
</dbReference>
<organism evidence="3 4">
    <name type="scientific">Spirulina subsalsa FACHB-351</name>
    <dbReference type="NCBI Taxonomy" id="234711"/>
    <lineage>
        <taxon>Bacteria</taxon>
        <taxon>Bacillati</taxon>
        <taxon>Cyanobacteriota</taxon>
        <taxon>Cyanophyceae</taxon>
        <taxon>Spirulinales</taxon>
        <taxon>Spirulinaceae</taxon>
        <taxon>Spirulina</taxon>
    </lineage>
</organism>
<feature type="domain" description="Nephrocystin 3-like N-terminal" evidence="2">
    <location>
        <begin position="299"/>
        <end position="415"/>
    </location>
</feature>
<keyword evidence="1" id="KW-0677">Repeat</keyword>
<comment type="caution">
    <text evidence="3">The sequence shown here is derived from an EMBL/GenBank/DDBJ whole genome shotgun (WGS) entry which is preliminary data.</text>
</comment>
<dbReference type="PANTHER" id="PTHR19860:SF40">
    <property type="entry name" value="WD40 REPEAT-CONTAINING PROTEIN"/>
    <property type="match status" value="1"/>
</dbReference>
<dbReference type="SUPFAM" id="SSF52540">
    <property type="entry name" value="P-loop containing nucleoside triphosphate hydrolases"/>
    <property type="match status" value="1"/>
</dbReference>
<reference evidence="3 4" key="1">
    <citation type="submission" date="2021-08" db="EMBL/GenBank/DDBJ databases">
        <title>Draft genome sequence of Spirulina subsalsa with high tolerance to salinity and hype-accumulation of phycocyanin.</title>
        <authorList>
            <person name="Pei H."/>
            <person name="Jiang L."/>
        </authorList>
    </citation>
    <scope>NUCLEOTIDE SEQUENCE [LARGE SCALE GENOMIC DNA]</scope>
    <source>
        <strain evidence="3 4">FACHB-351</strain>
    </source>
</reference>
<keyword evidence="4" id="KW-1185">Reference proteome</keyword>
<protein>
    <recommendedName>
        <fullName evidence="2">Nephrocystin 3-like N-terminal domain-containing protein</fullName>
    </recommendedName>
</protein>
<proteinExistence type="predicted"/>
<dbReference type="Gene3D" id="3.40.50.300">
    <property type="entry name" value="P-loop containing nucleotide triphosphate hydrolases"/>
    <property type="match status" value="1"/>
</dbReference>
<evidence type="ECO:0000256" key="1">
    <source>
        <dbReference type="ARBA" id="ARBA00022737"/>
    </source>
</evidence>
<evidence type="ECO:0000259" key="2">
    <source>
        <dbReference type="Pfam" id="PF24883"/>
    </source>
</evidence>
<dbReference type="PANTHER" id="PTHR19860">
    <property type="entry name" value="DDB1- AND CUL4-ASSOCIATED FACTOR 12-RELATED"/>
    <property type="match status" value="1"/>
</dbReference>
<dbReference type="Pfam" id="PF24883">
    <property type="entry name" value="NPHP3_N"/>
    <property type="match status" value="1"/>
</dbReference>
<dbReference type="InterPro" id="IPR051191">
    <property type="entry name" value="DCAF12"/>
</dbReference>
<dbReference type="InterPro" id="IPR056884">
    <property type="entry name" value="NPHP3-like_N"/>
</dbReference>
<accession>A0ABT3L2H6</accession>
<evidence type="ECO:0000313" key="4">
    <source>
        <dbReference type="Proteomes" id="UP001526426"/>
    </source>
</evidence>
<evidence type="ECO:0000313" key="3">
    <source>
        <dbReference type="EMBL" id="MCW6035718.1"/>
    </source>
</evidence>